<dbReference type="PANTHER" id="PTHR43792:SF8">
    <property type="entry name" value="[RIBOSOMAL PROTEIN US5]-ALANINE N-ACETYLTRANSFERASE"/>
    <property type="match status" value="1"/>
</dbReference>
<comment type="similarity">
    <text evidence="3">Belongs to the acetyltransferase family. RimJ subfamily.</text>
</comment>
<dbReference type="GO" id="GO:0005737">
    <property type="term" value="C:cytoplasm"/>
    <property type="evidence" value="ECO:0007669"/>
    <property type="project" value="TreeGrafter"/>
</dbReference>
<keyword evidence="1 5" id="KW-0808">Transferase</keyword>
<evidence type="ECO:0000259" key="4">
    <source>
        <dbReference type="PROSITE" id="PS51186"/>
    </source>
</evidence>
<dbReference type="InterPro" id="IPR016181">
    <property type="entry name" value="Acyl_CoA_acyltransferase"/>
</dbReference>
<evidence type="ECO:0000313" key="6">
    <source>
        <dbReference type="Proteomes" id="UP000191154"/>
    </source>
</evidence>
<dbReference type="Proteomes" id="UP000191154">
    <property type="component" value="Unassembled WGS sequence"/>
</dbReference>
<dbReference type="SUPFAM" id="SSF55729">
    <property type="entry name" value="Acyl-CoA N-acyltransferases (Nat)"/>
    <property type="match status" value="1"/>
</dbReference>
<dbReference type="Gene3D" id="3.40.630.30">
    <property type="match status" value="2"/>
</dbReference>
<sequence>MESNLMVKIQADKLTQTEYLVKDINDIVIGRFRILELNNISKRCDIDLKFYRDYNYNLLKDTLNIILKTVFKNVSIFKINIKVFENVNINAFLDLGFTLQGILSENECFKGEYLDELSFGITRKEYNQLGRYSIIQLNGKNVVLKNLTPGDAEKLLEYYKKNKNHLAPFEPDRDNSFYTLEVQQNLLNESYRQFLNGTNIELGIFKEDRLIGKMKLSSIVYGSLKSGVLGYSIDEDEQGKGYMKESVKLFIDYAFNECELHRIEASALIDNERSRYVLTSCGFKLVGINERYLLINGKWKDHATYCIIKE</sequence>
<dbReference type="AlphaFoldDB" id="A0A1S8NJP0"/>
<evidence type="ECO:0000256" key="1">
    <source>
        <dbReference type="ARBA" id="ARBA00022679"/>
    </source>
</evidence>
<dbReference type="GO" id="GO:0008999">
    <property type="term" value="F:protein-N-terminal-alanine acetyltransferase activity"/>
    <property type="evidence" value="ECO:0007669"/>
    <property type="project" value="TreeGrafter"/>
</dbReference>
<name>A0A1S8NJP0_CLOSA</name>
<dbReference type="Pfam" id="PF13302">
    <property type="entry name" value="Acetyltransf_3"/>
    <property type="match status" value="1"/>
</dbReference>
<reference evidence="5 6" key="1">
    <citation type="submission" date="2016-05" db="EMBL/GenBank/DDBJ databases">
        <title>Microbial solvent formation.</title>
        <authorList>
            <person name="Poehlein A."/>
            <person name="Montoya Solano J.D."/>
            <person name="Flitsch S."/>
            <person name="Krabben P."/>
            <person name="Duerre P."/>
            <person name="Daniel R."/>
        </authorList>
    </citation>
    <scope>NUCLEOTIDE SEQUENCE [LARGE SCALE GENOMIC DNA]</scope>
    <source>
        <strain evidence="5 6">L1-8</strain>
    </source>
</reference>
<dbReference type="InterPro" id="IPR051531">
    <property type="entry name" value="N-acetyltransferase"/>
</dbReference>
<dbReference type="InterPro" id="IPR000182">
    <property type="entry name" value="GNAT_dom"/>
</dbReference>
<organism evidence="5 6">
    <name type="scientific">Clostridium saccharobutylicum</name>
    <dbReference type="NCBI Taxonomy" id="169679"/>
    <lineage>
        <taxon>Bacteria</taxon>
        <taxon>Bacillati</taxon>
        <taxon>Bacillota</taxon>
        <taxon>Clostridia</taxon>
        <taxon>Eubacteriales</taxon>
        <taxon>Clostridiaceae</taxon>
        <taxon>Clostridium</taxon>
    </lineage>
</organism>
<keyword evidence="2 5" id="KW-0012">Acyltransferase</keyword>
<dbReference type="PROSITE" id="PS51186">
    <property type="entry name" value="GNAT"/>
    <property type="match status" value="1"/>
</dbReference>
<dbReference type="EMBL" id="LZYZ01000001">
    <property type="protein sequence ID" value="OOM16676.1"/>
    <property type="molecule type" value="Genomic_DNA"/>
</dbReference>
<accession>A0A1S8NJP0</accession>
<evidence type="ECO:0000256" key="2">
    <source>
        <dbReference type="ARBA" id="ARBA00023315"/>
    </source>
</evidence>
<evidence type="ECO:0000256" key="3">
    <source>
        <dbReference type="ARBA" id="ARBA00038502"/>
    </source>
</evidence>
<dbReference type="EC" id="2.3.1.-" evidence="5"/>
<protein>
    <submittedName>
        <fullName evidence="5">Putative ribosomal N-acetyltransferase YdaF</fullName>
        <ecNumber evidence="5">2.3.1.-</ecNumber>
    </submittedName>
</protein>
<proteinExistence type="inferred from homology"/>
<evidence type="ECO:0000313" key="5">
    <source>
        <dbReference type="EMBL" id="OOM16676.1"/>
    </source>
</evidence>
<gene>
    <name evidence="5" type="primary">ydaF_1</name>
    <name evidence="5" type="ORF">CLOSAC_09680</name>
</gene>
<feature type="domain" description="N-acetyltransferase" evidence="4">
    <location>
        <begin position="142"/>
        <end position="301"/>
    </location>
</feature>
<dbReference type="RefSeq" id="WP_077864355.1">
    <property type="nucleotide sequence ID" value="NZ_LZYZ01000001.1"/>
</dbReference>
<comment type="caution">
    <text evidence="5">The sequence shown here is derived from an EMBL/GenBank/DDBJ whole genome shotgun (WGS) entry which is preliminary data.</text>
</comment>
<dbReference type="STRING" id="169679.CSACC_43600"/>
<dbReference type="PANTHER" id="PTHR43792">
    <property type="entry name" value="GNAT FAMILY, PUTATIVE (AFU_ORTHOLOGUE AFUA_3G00765)-RELATED-RELATED"/>
    <property type="match status" value="1"/>
</dbReference>